<dbReference type="InterPro" id="IPR010131">
    <property type="entry name" value="MdtP/NodT-like"/>
</dbReference>
<feature type="signal peptide" evidence="2">
    <location>
        <begin position="1"/>
        <end position="23"/>
    </location>
</feature>
<gene>
    <name evidence="3" type="ORF">GJ700_25855</name>
</gene>
<dbReference type="SUPFAM" id="SSF56954">
    <property type="entry name" value="Outer membrane efflux proteins (OEP)"/>
    <property type="match status" value="1"/>
</dbReference>
<evidence type="ECO:0000256" key="1">
    <source>
        <dbReference type="ARBA" id="ARBA00007613"/>
    </source>
</evidence>
<dbReference type="Proteomes" id="UP000446768">
    <property type="component" value="Unassembled WGS sequence"/>
</dbReference>
<name>A0A7X2IS79_9BURK</name>
<dbReference type="Gene3D" id="1.20.1600.10">
    <property type="entry name" value="Outer membrane efflux proteins (OEP)"/>
    <property type="match status" value="1"/>
</dbReference>
<organism evidence="3 4">
    <name type="scientific">Pseudoduganella rivuli</name>
    <dbReference type="NCBI Taxonomy" id="2666085"/>
    <lineage>
        <taxon>Bacteria</taxon>
        <taxon>Pseudomonadati</taxon>
        <taxon>Pseudomonadota</taxon>
        <taxon>Betaproteobacteria</taxon>
        <taxon>Burkholderiales</taxon>
        <taxon>Oxalobacteraceae</taxon>
        <taxon>Telluria group</taxon>
        <taxon>Pseudoduganella</taxon>
    </lineage>
</organism>
<keyword evidence="2" id="KW-0732">Signal</keyword>
<feature type="chain" id="PRO_5031250023" evidence="2">
    <location>
        <begin position="24"/>
        <end position="412"/>
    </location>
</feature>
<comment type="caution">
    <text evidence="3">The sequence shown here is derived from an EMBL/GenBank/DDBJ whole genome shotgun (WGS) entry which is preliminary data.</text>
</comment>
<dbReference type="AlphaFoldDB" id="A0A7X2IS79"/>
<evidence type="ECO:0000313" key="3">
    <source>
        <dbReference type="EMBL" id="MRV75145.1"/>
    </source>
</evidence>
<evidence type="ECO:0000256" key="2">
    <source>
        <dbReference type="SAM" id="SignalP"/>
    </source>
</evidence>
<dbReference type="GO" id="GO:0015562">
    <property type="term" value="F:efflux transmembrane transporter activity"/>
    <property type="evidence" value="ECO:0007669"/>
    <property type="project" value="InterPro"/>
</dbReference>
<accession>A0A7X2IS79</accession>
<keyword evidence="4" id="KW-1185">Reference proteome</keyword>
<comment type="similarity">
    <text evidence="1">Belongs to the outer membrane factor (OMF) (TC 1.B.17) family.</text>
</comment>
<dbReference type="PANTHER" id="PTHR30203:SF24">
    <property type="entry name" value="BLR4935 PROTEIN"/>
    <property type="match status" value="1"/>
</dbReference>
<protein>
    <submittedName>
        <fullName evidence="3">TolC family protein</fullName>
    </submittedName>
</protein>
<sequence>MRSRYLVLGATFLLSGAWFPACAAAPVVPPLTLGQAIELALSSNPSLRVAGHSAAIADGARLQAGLLPNPELSVLREGVQRAGRTQTVQISQPLELGGKRAARVRVAELDQTLATDTLRVTAAGLRADVTAAYFEVLTAQERATLAQGALELANKARSAASRRVAAGKISPVDESRSTVAAAGAQLELATAQAELAGARRRLAALWGGSLPLEQPLILPEPTSLPPLATLRAGLESTPQLQRAASQVAREAAQVRLEQAQRMPDMAVIVGSKKDTELGRSQALLGLSIPLPLFNRQQGNLLSALRRAEQAKAELAVTRLELEQGLADAYQRAELAQLQLDTIRTGMLPAAKSALDATVTGFELGKFNFLDVLDAQRTLSQVRTQYLNAMSERYRALADVQRYAAPDQTESTK</sequence>
<dbReference type="Pfam" id="PF02321">
    <property type="entry name" value="OEP"/>
    <property type="match status" value="2"/>
</dbReference>
<proteinExistence type="inferred from homology"/>
<dbReference type="RefSeq" id="WP_154379408.1">
    <property type="nucleotide sequence ID" value="NZ_WKJJ01000018.1"/>
</dbReference>
<evidence type="ECO:0000313" key="4">
    <source>
        <dbReference type="Proteomes" id="UP000446768"/>
    </source>
</evidence>
<dbReference type="EMBL" id="WKJJ01000018">
    <property type="protein sequence ID" value="MRV75145.1"/>
    <property type="molecule type" value="Genomic_DNA"/>
</dbReference>
<reference evidence="3 4" key="1">
    <citation type="submission" date="2019-11" db="EMBL/GenBank/DDBJ databases">
        <title>Novel species isolated from a subtropical stream in China.</title>
        <authorList>
            <person name="Lu H."/>
        </authorList>
    </citation>
    <scope>NUCLEOTIDE SEQUENCE [LARGE SCALE GENOMIC DNA]</scope>
    <source>
        <strain evidence="3 4">FT92W</strain>
    </source>
</reference>
<dbReference type="PANTHER" id="PTHR30203">
    <property type="entry name" value="OUTER MEMBRANE CATION EFFLUX PROTEIN"/>
    <property type="match status" value="1"/>
</dbReference>
<dbReference type="InterPro" id="IPR003423">
    <property type="entry name" value="OMP_efflux"/>
</dbReference>